<dbReference type="RefSeq" id="WP_189647535.1">
    <property type="nucleotide sequence ID" value="NZ_BMRC01000005.1"/>
</dbReference>
<dbReference type="InterPro" id="IPR036736">
    <property type="entry name" value="ACP-like_sf"/>
</dbReference>
<evidence type="ECO:0000313" key="4">
    <source>
        <dbReference type="EMBL" id="MFB9208477.1"/>
    </source>
</evidence>
<dbReference type="SUPFAM" id="SSF47336">
    <property type="entry name" value="ACP-like"/>
    <property type="match status" value="1"/>
</dbReference>
<dbReference type="Pfam" id="PF00668">
    <property type="entry name" value="Condensation"/>
    <property type="match status" value="1"/>
</dbReference>
<evidence type="ECO:0000259" key="3">
    <source>
        <dbReference type="PROSITE" id="PS50075"/>
    </source>
</evidence>
<comment type="caution">
    <text evidence="4">The sequence shown here is derived from an EMBL/GenBank/DDBJ whole genome shotgun (WGS) entry which is preliminary data.</text>
</comment>
<dbReference type="Gene3D" id="3.30.559.30">
    <property type="entry name" value="Nonribosomal peptide synthetase, condensation domain"/>
    <property type="match status" value="1"/>
</dbReference>
<accession>A0ABV5IW36</accession>
<comment type="cofactor">
    <cofactor evidence="1">
        <name>pantetheine 4'-phosphate</name>
        <dbReference type="ChEBI" id="CHEBI:47942"/>
    </cofactor>
</comment>
<reference evidence="4 5" key="1">
    <citation type="submission" date="2024-09" db="EMBL/GenBank/DDBJ databases">
        <authorList>
            <person name="Sun Q."/>
            <person name="Mori K."/>
        </authorList>
    </citation>
    <scope>NUCLEOTIDE SEQUENCE [LARGE SCALE GENOMIC DNA]</scope>
    <source>
        <strain evidence="4 5">CCM 3426</strain>
    </source>
</reference>
<dbReference type="InterPro" id="IPR001242">
    <property type="entry name" value="Condensation_dom"/>
</dbReference>
<dbReference type="CDD" id="cd19531">
    <property type="entry name" value="LCL_NRPS-like"/>
    <property type="match status" value="1"/>
</dbReference>
<feature type="domain" description="Carrier" evidence="3">
    <location>
        <begin position="473"/>
        <end position="548"/>
    </location>
</feature>
<dbReference type="PANTHER" id="PTHR45527">
    <property type="entry name" value="NONRIBOSOMAL PEPTIDE SYNTHETASE"/>
    <property type="match status" value="1"/>
</dbReference>
<dbReference type="PANTHER" id="PTHR45527:SF1">
    <property type="entry name" value="FATTY ACID SYNTHASE"/>
    <property type="match status" value="1"/>
</dbReference>
<dbReference type="InterPro" id="IPR009081">
    <property type="entry name" value="PP-bd_ACP"/>
</dbReference>
<dbReference type="EMBL" id="JBHMEI010000078">
    <property type="protein sequence ID" value="MFB9208477.1"/>
    <property type="molecule type" value="Genomic_DNA"/>
</dbReference>
<dbReference type="PROSITE" id="PS50075">
    <property type="entry name" value="CARRIER"/>
    <property type="match status" value="1"/>
</dbReference>
<evidence type="ECO:0000313" key="5">
    <source>
        <dbReference type="Proteomes" id="UP001589647"/>
    </source>
</evidence>
<dbReference type="Gene3D" id="1.10.1200.10">
    <property type="entry name" value="ACP-like"/>
    <property type="match status" value="1"/>
</dbReference>
<dbReference type="Proteomes" id="UP001589647">
    <property type="component" value="Unassembled WGS sequence"/>
</dbReference>
<name>A0ABV5IW36_9ACTN</name>
<sequence length="556" mass="60886">MGEEFLFPLSFQQARLWFLHQLDPGNAAYHMPVTLRLDGELSMETLRAAFQHVVDRHEALRTRFEPDTQVQAVLESWAVTPELVDLSGLAPEARRRELDRVRLGVLREPFDLWSAPPLRVVVVRLEPRVHVLLIVIHHIVCDGWSLGVLAAELSAAYTALRGGRAPELPDLPVQYGDFALWQRERLSGDALREELDHWSRVLTGAPAALELATDRPRPDVPTFDGARVVRALPEPVALGLERLAHGCGASLFMAVLAAYAMVLCRLSGQDAVIVGTVTAGRSRPELEGLVGCFIDVVPLRVDVPAGLSWAGLLSRVRTVCLEAYAHQEVPFERLVEHLQPVRDLSRTPVFQVMLNGQDTPRQDLSWPGVEVTGEPPEPGVSKYDLTLDLHRNTSGMLLDLEYNRDVFEPATASGLLGQVAAVLDLMAAAAPDTPVEAALTGLRPAIGHRDGFSGRRIEPPATGSRPGEGSRVPPDDAVEARVLRCVRDVLGKEWLGVTDDFFDHGGSSMLAMKLALDIEQATGYRLVLRDLFDDTTARGLAVKVRAATATYELGGH</sequence>
<gene>
    <name evidence="4" type="ORF">ACFFV7_45360</name>
</gene>
<dbReference type="Gene3D" id="3.30.559.10">
    <property type="entry name" value="Chloramphenicol acetyltransferase-like domain"/>
    <property type="match status" value="1"/>
</dbReference>
<organism evidence="4 5">
    <name type="scientific">Nonomuraea spiralis</name>
    <dbReference type="NCBI Taxonomy" id="46182"/>
    <lineage>
        <taxon>Bacteria</taxon>
        <taxon>Bacillati</taxon>
        <taxon>Actinomycetota</taxon>
        <taxon>Actinomycetes</taxon>
        <taxon>Streptosporangiales</taxon>
        <taxon>Streptosporangiaceae</taxon>
        <taxon>Nonomuraea</taxon>
    </lineage>
</organism>
<protein>
    <submittedName>
        <fullName evidence="4">Condensation domain-containing protein</fullName>
    </submittedName>
</protein>
<proteinExistence type="predicted"/>
<evidence type="ECO:0000256" key="2">
    <source>
        <dbReference type="SAM" id="MobiDB-lite"/>
    </source>
</evidence>
<dbReference type="InterPro" id="IPR023213">
    <property type="entry name" value="CAT-like_dom_sf"/>
</dbReference>
<keyword evidence="5" id="KW-1185">Reference proteome</keyword>
<dbReference type="Pfam" id="PF00550">
    <property type="entry name" value="PP-binding"/>
    <property type="match status" value="1"/>
</dbReference>
<feature type="region of interest" description="Disordered" evidence="2">
    <location>
        <begin position="450"/>
        <end position="475"/>
    </location>
</feature>
<dbReference type="SUPFAM" id="SSF52777">
    <property type="entry name" value="CoA-dependent acyltransferases"/>
    <property type="match status" value="2"/>
</dbReference>
<evidence type="ECO:0000256" key="1">
    <source>
        <dbReference type="ARBA" id="ARBA00001957"/>
    </source>
</evidence>